<dbReference type="EMBL" id="JBITYG010000012">
    <property type="protein sequence ID" value="MFI9105449.1"/>
    <property type="molecule type" value="Genomic_DNA"/>
</dbReference>
<dbReference type="Proteomes" id="UP001614394">
    <property type="component" value="Unassembled WGS sequence"/>
</dbReference>
<protein>
    <submittedName>
        <fullName evidence="1">Uncharacterized protein</fullName>
    </submittedName>
</protein>
<accession>A0ABW8CG72</accession>
<evidence type="ECO:0000313" key="1">
    <source>
        <dbReference type="EMBL" id="MFI9105449.1"/>
    </source>
</evidence>
<evidence type="ECO:0000313" key="2">
    <source>
        <dbReference type="Proteomes" id="UP001614394"/>
    </source>
</evidence>
<proteinExistence type="predicted"/>
<comment type="caution">
    <text evidence="1">The sequence shown here is derived from an EMBL/GenBank/DDBJ whole genome shotgun (WGS) entry which is preliminary data.</text>
</comment>
<dbReference type="RefSeq" id="WP_399656131.1">
    <property type="nucleotide sequence ID" value="NZ_JBITYG010000012.1"/>
</dbReference>
<reference evidence="1 2" key="1">
    <citation type="submission" date="2024-10" db="EMBL/GenBank/DDBJ databases">
        <title>The Natural Products Discovery Center: Release of the First 8490 Sequenced Strains for Exploring Actinobacteria Biosynthetic Diversity.</title>
        <authorList>
            <person name="Kalkreuter E."/>
            <person name="Kautsar S.A."/>
            <person name="Yang D."/>
            <person name="Bader C.D."/>
            <person name="Teijaro C.N."/>
            <person name="Fluegel L."/>
            <person name="Davis C.M."/>
            <person name="Simpson J.R."/>
            <person name="Lauterbach L."/>
            <person name="Steele A.D."/>
            <person name="Gui C."/>
            <person name="Meng S."/>
            <person name="Li G."/>
            <person name="Viehrig K."/>
            <person name="Ye F."/>
            <person name="Su P."/>
            <person name="Kiefer A.F."/>
            <person name="Nichols A."/>
            <person name="Cepeda A.J."/>
            <person name="Yan W."/>
            <person name="Fan B."/>
            <person name="Jiang Y."/>
            <person name="Adhikari A."/>
            <person name="Zheng C.-J."/>
            <person name="Schuster L."/>
            <person name="Cowan T.M."/>
            <person name="Smanski M.J."/>
            <person name="Chevrette M.G."/>
            <person name="De Carvalho L.P.S."/>
            <person name="Shen B."/>
        </authorList>
    </citation>
    <scope>NUCLEOTIDE SEQUENCE [LARGE SCALE GENOMIC DNA]</scope>
    <source>
        <strain evidence="1 2">NPDC053399</strain>
    </source>
</reference>
<gene>
    <name evidence="1" type="ORF">ACIGXA_33565</name>
</gene>
<keyword evidence="2" id="KW-1185">Reference proteome</keyword>
<sequence length="72" mass="6958">MSVSTLTEHANASGALAGLPMRTDRALQMTELTPVLATPATALAFAAGVAVGVQLGAAFGAGVAAGGHNNPN</sequence>
<organism evidence="1 2">
    <name type="scientific">Streptomyces fildesensis</name>
    <dbReference type="NCBI Taxonomy" id="375757"/>
    <lineage>
        <taxon>Bacteria</taxon>
        <taxon>Bacillati</taxon>
        <taxon>Actinomycetota</taxon>
        <taxon>Actinomycetes</taxon>
        <taxon>Kitasatosporales</taxon>
        <taxon>Streptomycetaceae</taxon>
        <taxon>Streptomyces</taxon>
    </lineage>
</organism>
<name>A0ABW8CG72_9ACTN</name>